<gene>
    <name evidence="1" type="ORF">PHATRDRAFT_37240</name>
</gene>
<organism evidence="1 2">
    <name type="scientific">Phaeodactylum tricornutum (strain CCAP 1055/1)</name>
    <dbReference type="NCBI Taxonomy" id="556484"/>
    <lineage>
        <taxon>Eukaryota</taxon>
        <taxon>Sar</taxon>
        <taxon>Stramenopiles</taxon>
        <taxon>Ochrophyta</taxon>
        <taxon>Bacillariophyta</taxon>
        <taxon>Bacillariophyceae</taxon>
        <taxon>Bacillariophycidae</taxon>
        <taxon>Naviculales</taxon>
        <taxon>Phaeodactylaceae</taxon>
        <taxon>Phaeodactylum</taxon>
    </lineage>
</organism>
<dbReference type="AlphaFoldDB" id="B7G2I7"/>
<evidence type="ECO:0000313" key="2">
    <source>
        <dbReference type="Proteomes" id="UP000000759"/>
    </source>
</evidence>
<proteinExistence type="predicted"/>
<dbReference type="HOGENOM" id="CLU_1809934_0_0_1"/>
<keyword evidence="2" id="KW-1185">Reference proteome</keyword>
<dbReference type="KEGG" id="pti:PHATRDRAFT_37240"/>
<dbReference type="EMBL" id="CM000614">
    <property type="protein sequence ID" value="EEC47138.1"/>
    <property type="molecule type" value="Genomic_DNA"/>
</dbReference>
<accession>B7G2I7</accession>
<evidence type="ECO:0000313" key="1">
    <source>
        <dbReference type="EMBL" id="EEC47138.1"/>
    </source>
</evidence>
<protein>
    <submittedName>
        <fullName evidence="1">Uncharacterized protein</fullName>
    </submittedName>
</protein>
<reference evidence="1 2" key="1">
    <citation type="journal article" date="2008" name="Nature">
        <title>The Phaeodactylum genome reveals the evolutionary history of diatom genomes.</title>
        <authorList>
            <person name="Bowler C."/>
            <person name="Allen A.E."/>
            <person name="Badger J.H."/>
            <person name="Grimwood J."/>
            <person name="Jabbari K."/>
            <person name="Kuo A."/>
            <person name="Maheswari U."/>
            <person name="Martens C."/>
            <person name="Maumus F."/>
            <person name="Otillar R.P."/>
            <person name="Rayko E."/>
            <person name="Salamov A."/>
            <person name="Vandepoele K."/>
            <person name="Beszteri B."/>
            <person name="Gruber A."/>
            <person name="Heijde M."/>
            <person name="Katinka M."/>
            <person name="Mock T."/>
            <person name="Valentin K."/>
            <person name="Verret F."/>
            <person name="Berges J.A."/>
            <person name="Brownlee C."/>
            <person name="Cadoret J.P."/>
            <person name="Chiovitti A."/>
            <person name="Choi C.J."/>
            <person name="Coesel S."/>
            <person name="De Martino A."/>
            <person name="Detter J.C."/>
            <person name="Durkin C."/>
            <person name="Falciatore A."/>
            <person name="Fournet J."/>
            <person name="Haruta M."/>
            <person name="Huysman M.J."/>
            <person name="Jenkins B.D."/>
            <person name="Jiroutova K."/>
            <person name="Jorgensen R.E."/>
            <person name="Joubert Y."/>
            <person name="Kaplan A."/>
            <person name="Kroger N."/>
            <person name="Kroth P.G."/>
            <person name="La Roche J."/>
            <person name="Lindquist E."/>
            <person name="Lommer M."/>
            <person name="Martin-Jezequel V."/>
            <person name="Lopez P.J."/>
            <person name="Lucas S."/>
            <person name="Mangogna M."/>
            <person name="McGinnis K."/>
            <person name="Medlin L.K."/>
            <person name="Montsant A."/>
            <person name="Oudot-Le Secq M.P."/>
            <person name="Napoli C."/>
            <person name="Obornik M."/>
            <person name="Parker M.S."/>
            <person name="Petit J.L."/>
            <person name="Porcel B.M."/>
            <person name="Poulsen N."/>
            <person name="Robison M."/>
            <person name="Rychlewski L."/>
            <person name="Rynearson T.A."/>
            <person name="Schmutz J."/>
            <person name="Shapiro H."/>
            <person name="Siaut M."/>
            <person name="Stanley M."/>
            <person name="Sussman M.R."/>
            <person name="Taylor A.R."/>
            <person name="Vardi A."/>
            <person name="von Dassow P."/>
            <person name="Vyverman W."/>
            <person name="Willis A."/>
            <person name="Wyrwicz L.S."/>
            <person name="Rokhsar D.S."/>
            <person name="Weissenbach J."/>
            <person name="Armbrust E.V."/>
            <person name="Green B.R."/>
            <person name="Van de Peer Y."/>
            <person name="Grigoriev I.V."/>
        </authorList>
    </citation>
    <scope>NUCLEOTIDE SEQUENCE [LARGE SCALE GENOMIC DNA]</scope>
    <source>
        <strain evidence="1 2">CCAP 1055/1</strain>
    </source>
</reference>
<dbReference type="InParanoid" id="B7G2I7"/>
<name>B7G2I7_PHATC</name>
<dbReference type="Proteomes" id="UP000000759">
    <property type="component" value="Chromosome 12"/>
</dbReference>
<reference evidence="2" key="2">
    <citation type="submission" date="2008-08" db="EMBL/GenBank/DDBJ databases">
        <authorList>
            <consortium name="Diatom Consortium"/>
            <person name="Grigoriev I."/>
            <person name="Grimwood J."/>
            <person name="Kuo A."/>
            <person name="Otillar R.P."/>
            <person name="Salamov A."/>
            <person name="Detter J.C."/>
            <person name="Lindquist E."/>
            <person name="Shapiro H."/>
            <person name="Lucas S."/>
            <person name="Glavina del Rio T."/>
            <person name="Pitluck S."/>
            <person name="Rokhsar D."/>
            <person name="Bowler C."/>
        </authorList>
    </citation>
    <scope>GENOME REANNOTATION</scope>
    <source>
        <strain evidence="2">CCAP 1055/1</strain>
    </source>
</reference>
<sequence>MGEDTPGTEEAKKIKKENDTTYYFLIQSVTGTAFPYVENANGHARTAWKNLCKQYTPEEEDLVDLESRFVKCILTNTQKDPEEWFNNIEYLNAQVEKISKQSKTSEIQLKAHVIANLPSEYSEVITASVVQSSEQSHKVPAHH</sequence>
<dbReference type="RefSeq" id="XP_002181215.1">
    <property type="nucleotide sequence ID" value="XM_002181179.1"/>
</dbReference>
<dbReference type="OrthoDB" id="10620652at2759"/>
<dbReference type="PaxDb" id="2850-Phatr37240"/>
<dbReference type="GeneID" id="7202027"/>